<gene>
    <name evidence="2" type="ORF">ACEUDJ_14895</name>
</gene>
<protein>
    <submittedName>
        <fullName evidence="2">GNAT family N-acetyltransferase</fullName>
        <ecNumber evidence="2">2.3.1.-</ecNumber>
    </submittedName>
</protein>
<dbReference type="RefSeq" id="WP_408791119.1">
    <property type="nucleotide sequence ID" value="NZ_JBGXBU010000006.1"/>
</dbReference>
<dbReference type="CDD" id="cd04301">
    <property type="entry name" value="NAT_SF"/>
    <property type="match status" value="1"/>
</dbReference>
<organism evidence="2 3">
    <name type="scientific">Aeromonas bivalvium</name>
    <dbReference type="NCBI Taxonomy" id="440079"/>
    <lineage>
        <taxon>Bacteria</taxon>
        <taxon>Pseudomonadati</taxon>
        <taxon>Pseudomonadota</taxon>
        <taxon>Gammaproteobacteria</taxon>
        <taxon>Aeromonadales</taxon>
        <taxon>Aeromonadaceae</taxon>
        <taxon>Aeromonas</taxon>
    </lineage>
</organism>
<keyword evidence="2" id="KW-0012">Acyltransferase</keyword>
<dbReference type="GO" id="GO:0016746">
    <property type="term" value="F:acyltransferase activity"/>
    <property type="evidence" value="ECO:0007669"/>
    <property type="project" value="UniProtKB-KW"/>
</dbReference>
<dbReference type="GeneID" id="97221411"/>
<name>A0ABW9GV59_9GAMM</name>
<comment type="caution">
    <text evidence="2">The sequence shown here is derived from an EMBL/GenBank/DDBJ whole genome shotgun (WGS) entry which is preliminary data.</text>
</comment>
<sequence length="171" mass="18766">MRARPPLAPRCEPLAAAHIPRLADLFERAVRQLGPEHYSPAQVEQWARGAHHPGFADQLQTHYGWVLAQGDALLGFITLSPNGHLGLLYVAPEWGRQGVASLLIHRLIAEARALGLTRIDTEASLLSYPLFLRHGFVLDGLEQVSRGGVGFTRHRLHLSLDDAPCQADGSH</sequence>
<evidence type="ECO:0000313" key="2">
    <source>
        <dbReference type="EMBL" id="MFM4894145.1"/>
    </source>
</evidence>
<keyword evidence="2" id="KW-0808">Transferase</keyword>
<reference evidence="2 3" key="1">
    <citation type="submission" date="2024-09" db="EMBL/GenBank/DDBJ databases">
        <title>Aeromonas strains Genome sequencing and assembly.</title>
        <authorList>
            <person name="Hu X."/>
            <person name="Tang B."/>
        </authorList>
    </citation>
    <scope>NUCLEOTIDE SEQUENCE [LARGE SCALE GENOMIC DNA]</scope>
    <source>
        <strain evidence="2 3">NB23SCDHY001</strain>
    </source>
</reference>
<dbReference type="Proteomes" id="UP001630969">
    <property type="component" value="Unassembled WGS sequence"/>
</dbReference>
<dbReference type="EC" id="2.3.1.-" evidence="2"/>
<accession>A0ABW9GV59</accession>
<proteinExistence type="predicted"/>
<dbReference type="EMBL" id="JBGXBU010000006">
    <property type="protein sequence ID" value="MFM4894145.1"/>
    <property type="molecule type" value="Genomic_DNA"/>
</dbReference>
<dbReference type="InterPro" id="IPR016181">
    <property type="entry name" value="Acyl_CoA_acyltransferase"/>
</dbReference>
<evidence type="ECO:0000313" key="3">
    <source>
        <dbReference type="Proteomes" id="UP001630969"/>
    </source>
</evidence>
<feature type="domain" description="N-acetyltransferase" evidence="1">
    <location>
        <begin position="9"/>
        <end position="161"/>
    </location>
</feature>
<keyword evidence="3" id="KW-1185">Reference proteome</keyword>
<dbReference type="PANTHER" id="PTHR43451">
    <property type="entry name" value="ACETYLTRANSFERASE (GNAT) FAMILY PROTEIN"/>
    <property type="match status" value="1"/>
</dbReference>
<dbReference type="PANTHER" id="PTHR43451:SF1">
    <property type="entry name" value="ACETYLTRANSFERASE"/>
    <property type="match status" value="1"/>
</dbReference>
<dbReference type="Pfam" id="PF13673">
    <property type="entry name" value="Acetyltransf_10"/>
    <property type="match status" value="1"/>
</dbReference>
<dbReference type="PROSITE" id="PS51186">
    <property type="entry name" value="GNAT"/>
    <property type="match status" value="1"/>
</dbReference>
<dbReference type="InterPro" id="IPR000182">
    <property type="entry name" value="GNAT_dom"/>
</dbReference>
<dbReference type="SUPFAM" id="SSF55729">
    <property type="entry name" value="Acyl-CoA N-acyltransferases (Nat)"/>
    <property type="match status" value="1"/>
</dbReference>
<dbReference type="Gene3D" id="3.40.630.30">
    <property type="match status" value="1"/>
</dbReference>
<dbReference type="InterPro" id="IPR052564">
    <property type="entry name" value="N-acetyltrans/Recomb-assoc"/>
</dbReference>
<evidence type="ECO:0000259" key="1">
    <source>
        <dbReference type="PROSITE" id="PS51186"/>
    </source>
</evidence>